<dbReference type="SMART" id="SM00388">
    <property type="entry name" value="HisKA"/>
    <property type="match status" value="1"/>
</dbReference>
<dbReference type="PANTHER" id="PTHR43547">
    <property type="entry name" value="TWO-COMPONENT HISTIDINE KINASE"/>
    <property type="match status" value="1"/>
</dbReference>
<sequence>MFSSLTIENGLPQSTVETMIQDSKGFIWIGTNDGLARYNGYEFKIYRNEYGKKESLVGNYIVKIVEDRYGYIWVGTSSGVSRINTSDNKILNYTEDNGLEDKNVTGLVLTSDGDVVVATYKGGLHKYDYQKDKFNKIKLKNHKNISSIAKDSNGNIWVAGDNEIDKIDIKNNKVINVYKNNNGTENSIYKIFVDDDDVWIGTTKKGAFKYDARTERVTNYHHDENDNGSIIGDYVRDIYKDSSGAMWFCTASGLSKYDSERNMFINYTNKIYDKHSIINNSTFTILEDKSGFMWVGTYGGISYFDGKNKIEHYKAGFNSQNELSDNMISSVYEDSNGLIWVGTMSKGLNIIDRRYDTISNSVNGKMKYKLSSNSITDIAGYKDEVYIGTSNGLNIINTNTGNTTMYYVKDGLNNSKVRNLFVDNNGYLWIGTSNGFNLMNLKTKEIYDLTQNLKTVKVKDNFSGAIFEDSEGVFWLGSFVNGGLIKLDNKTKKTEVFTAAEGDKGLSNNSIRVIAEDKLGHIWIGTSNGLNMYDKNNHKFTKYTTSDGLCNNTIYGIVVDDDDNIWVSTNSGVSKLSKDRKRFSNFNINDGLQSNEFNGEAYLKTKNGEIVFGGINGLNIFKPESLSVDNFNSKIIFDEIKVNGVVVNDITSKELASSENNISVKIFMPEYRNMRNIQYYYKIGGNYDKWLLINNNELNLSNLSPGLYKLHIKARNKNGDFSDESVVKFSISKPFYMKGVAKLFYIFIIIIFIISSKNKVKKLDREVAKRTNELKKEMDKNTKLLNKVINLEKTKNNYLINLSHELRTPLNVLNSTQQLITELNKGKEHISKERLSYYMSISEKNIERLLHLINNLIDTEKIENGNYNIDIADHDIVYIVEEAALTLKDYIENKGILLVIDPYVEECIIECDSVEIERCIVNLVNNAMKYTAKGGRILVEVQEFDNDVKIVVEDTGIGIEEKYLDTIFCRFHQVVDSNREIKGGSGLGLTITKNIIELHHGKIYVESKVNIGTKFTIILPKKQNNK</sequence>
<feature type="coiled-coil region" evidence="8">
    <location>
        <begin position="760"/>
        <end position="794"/>
    </location>
</feature>
<keyword evidence="5" id="KW-0808">Transferase</keyword>
<comment type="subcellular location">
    <subcellularLocation>
        <location evidence="2">Membrane</location>
    </subcellularLocation>
</comment>
<evidence type="ECO:0000256" key="7">
    <source>
        <dbReference type="ARBA" id="ARBA00023012"/>
    </source>
</evidence>
<keyword evidence="9" id="KW-0812">Transmembrane</keyword>
<dbReference type="InterPro" id="IPR013783">
    <property type="entry name" value="Ig-like_fold"/>
</dbReference>
<dbReference type="InterPro" id="IPR005467">
    <property type="entry name" value="His_kinase_dom"/>
</dbReference>
<dbReference type="EC" id="2.7.13.3" evidence="3"/>
<feature type="domain" description="Histidine kinase" evidence="10">
    <location>
        <begin position="801"/>
        <end position="1023"/>
    </location>
</feature>
<evidence type="ECO:0000256" key="9">
    <source>
        <dbReference type="SAM" id="Phobius"/>
    </source>
</evidence>
<reference evidence="11 12" key="1">
    <citation type="submission" date="2019-08" db="EMBL/GenBank/DDBJ databases">
        <title>In-depth cultivation of the pig gut microbiome towards novel bacterial diversity and tailored functional studies.</title>
        <authorList>
            <person name="Wylensek D."/>
            <person name="Hitch T.C.A."/>
            <person name="Clavel T."/>
        </authorList>
    </citation>
    <scope>NUCLEOTIDE SEQUENCE [LARGE SCALE GENOMIC DNA]</scope>
    <source>
        <strain evidence="11 12">WCA-383-APC-5B</strain>
    </source>
</reference>
<keyword evidence="12" id="KW-1185">Reference proteome</keyword>
<keyword evidence="7" id="KW-0902">Two-component regulatory system</keyword>
<dbReference type="InterPro" id="IPR003594">
    <property type="entry name" value="HATPase_dom"/>
</dbReference>
<dbReference type="SUPFAM" id="SSF47384">
    <property type="entry name" value="Homodimeric domain of signal transducing histidine kinase"/>
    <property type="match status" value="1"/>
</dbReference>
<evidence type="ECO:0000256" key="8">
    <source>
        <dbReference type="SAM" id="Coils"/>
    </source>
</evidence>
<dbReference type="InterPro" id="IPR036890">
    <property type="entry name" value="HATPase_C_sf"/>
</dbReference>
<dbReference type="GO" id="GO:0016020">
    <property type="term" value="C:membrane"/>
    <property type="evidence" value="ECO:0007669"/>
    <property type="project" value="UniProtKB-SubCell"/>
</dbReference>
<evidence type="ECO:0000313" key="12">
    <source>
        <dbReference type="Proteomes" id="UP000460287"/>
    </source>
</evidence>
<organism evidence="11 12">
    <name type="scientific">Inconstantimicrobium porci</name>
    <dbReference type="NCBI Taxonomy" id="2652291"/>
    <lineage>
        <taxon>Bacteria</taxon>
        <taxon>Bacillati</taxon>
        <taxon>Bacillota</taxon>
        <taxon>Clostridia</taxon>
        <taxon>Eubacteriales</taxon>
        <taxon>Clostridiaceae</taxon>
        <taxon>Inconstantimicrobium</taxon>
    </lineage>
</organism>
<evidence type="ECO:0000256" key="2">
    <source>
        <dbReference type="ARBA" id="ARBA00004370"/>
    </source>
</evidence>
<keyword evidence="9" id="KW-1133">Transmembrane helix</keyword>
<dbReference type="PROSITE" id="PS50109">
    <property type="entry name" value="HIS_KIN"/>
    <property type="match status" value="1"/>
</dbReference>
<protein>
    <recommendedName>
        <fullName evidence="3">histidine kinase</fullName>
        <ecNumber evidence="3">2.7.13.3</ecNumber>
    </recommendedName>
</protein>
<evidence type="ECO:0000256" key="3">
    <source>
        <dbReference type="ARBA" id="ARBA00012438"/>
    </source>
</evidence>
<keyword evidence="4" id="KW-0597">Phosphoprotein</keyword>
<name>A0A7X2N0G4_9CLOT</name>
<dbReference type="Proteomes" id="UP000460287">
    <property type="component" value="Unassembled WGS sequence"/>
</dbReference>
<dbReference type="InterPro" id="IPR036097">
    <property type="entry name" value="HisK_dim/P_sf"/>
</dbReference>
<proteinExistence type="predicted"/>
<keyword evidence="9" id="KW-0472">Membrane</keyword>
<evidence type="ECO:0000313" key="11">
    <source>
        <dbReference type="EMBL" id="MSR92443.1"/>
    </source>
</evidence>
<dbReference type="Pfam" id="PF00512">
    <property type="entry name" value="HisKA"/>
    <property type="match status" value="1"/>
</dbReference>
<dbReference type="Gene3D" id="2.130.10.10">
    <property type="entry name" value="YVTN repeat-like/Quinoprotein amine dehydrogenase"/>
    <property type="match status" value="2"/>
</dbReference>
<keyword evidence="6 11" id="KW-0418">Kinase</keyword>
<comment type="caution">
    <text evidence="11">The sequence shown here is derived from an EMBL/GenBank/DDBJ whole genome shotgun (WGS) entry which is preliminary data.</text>
</comment>
<dbReference type="PRINTS" id="PR00344">
    <property type="entry name" value="BCTRLSENSOR"/>
</dbReference>
<feature type="transmembrane region" description="Helical" evidence="9">
    <location>
        <begin position="735"/>
        <end position="755"/>
    </location>
</feature>
<evidence type="ECO:0000256" key="5">
    <source>
        <dbReference type="ARBA" id="ARBA00022679"/>
    </source>
</evidence>
<dbReference type="AlphaFoldDB" id="A0A7X2N0G4"/>
<accession>A0A7X2N0G4</accession>
<evidence type="ECO:0000256" key="1">
    <source>
        <dbReference type="ARBA" id="ARBA00000085"/>
    </source>
</evidence>
<dbReference type="Gene3D" id="1.10.287.130">
    <property type="match status" value="1"/>
</dbReference>
<evidence type="ECO:0000256" key="6">
    <source>
        <dbReference type="ARBA" id="ARBA00022777"/>
    </source>
</evidence>
<dbReference type="InterPro" id="IPR011110">
    <property type="entry name" value="Reg_prop"/>
</dbReference>
<dbReference type="CDD" id="cd00082">
    <property type="entry name" value="HisKA"/>
    <property type="match status" value="1"/>
</dbReference>
<dbReference type="SUPFAM" id="SSF55874">
    <property type="entry name" value="ATPase domain of HSP90 chaperone/DNA topoisomerase II/histidine kinase"/>
    <property type="match status" value="1"/>
</dbReference>
<gene>
    <name evidence="11" type="ORF">FYJ33_13840</name>
</gene>
<dbReference type="Pfam" id="PF07495">
    <property type="entry name" value="Y_Y_Y"/>
    <property type="match status" value="1"/>
</dbReference>
<dbReference type="InterPro" id="IPR003661">
    <property type="entry name" value="HisK_dim/P_dom"/>
</dbReference>
<dbReference type="InterPro" id="IPR015943">
    <property type="entry name" value="WD40/YVTN_repeat-like_dom_sf"/>
</dbReference>
<evidence type="ECO:0000256" key="4">
    <source>
        <dbReference type="ARBA" id="ARBA00022553"/>
    </source>
</evidence>
<dbReference type="SUPFAM" id="SSF63829">
    <property type="entry name" value="Calcium-dependent phosphotriesterase"/>
    <property type="match status" value="4"/>
</dbReference>
<dbReference type="Gene3D" id="2.60.40.10">
    <property type="entry name" value="Immunoglobulins"/>
    <property type="match status" value="1"/>
</dbReference>
<dbReference type="Pfam" id="PF02518">
    <property type="entry name" value="HATPase_c"/>
    <property type="match status" value="1"/>
</dbReference>
<comment type="catalytic activity">
    <reaction evidence="1">
        <text>ATP + protein L-histidine = ADP + protein N-phospho-L-histidine.</text>
        <dbReference type="EC" id="2.7.13.3"/>
    </reaction>
</comment>
<dbReference type="PANTHER" id="PTHR43547:SF2">
    <property type="entry name" value="HYBRID SIGNAL TRANSDUCTION HISTIDINE KINASE C"/>
    <property type="match status" value="1"/>
</dbReference>
<dbReference type="EMBL" id="VULX01000031">
    <property type="protein sequence ID" value="MSR92443.1"/>
    <property type="molecule type" value="Genomic_DNA"/>
</dbReference>
<dbReference type="InterPro" id="IPR011123">
    <property type="entry name" value="Y_Y_Y"/>
</dbReference>
<dbReference type="Gene3D" id="3.30.565.10">
    <property type="entry name" value="Histidine kinase-like ATPase, C-terminal domain"/>
    <property type="match status" value="1"/>
</dbReference>
<dbReference type="Pfam" id="PF07494">
    <property type="entry name" value="Reg_prop"/>
    <property type="match status" value="8"/>
</dbReference>
<dbReference type="InterPro" id="IPR004358">
    <property type="entry name" value="Sig_transdc_His_kin-like_C"/>
</dbReference>
<keyword evidence="8" id="KW-0175">Coiled coil</keyword>
<dbReference type="FunFam" id="3.30.565.10:FF:000006">
    <property type="entry name" value="Sensor histidine kinase WalK"/>
    <property type="match status" value="1"/>
</dbReference>
<dbReference type="GO" id="GO:0000155">
    <property type="term" value="F:phosphorelay sensor kinase activity"/>
    <property type="evidence" value="ECO:0007669"/>
    <property type="project" value="InterPro"/>
</dbReference>
<evidence type="ECO:0000259" key="10">
    <source>
        <dbReference type="PROSITE" id="PS50109"/>
    </source>
</evidence>
<dbReference type="SMART" id="SM00387">
    <property type="entry name" value="HATPase_c"/>
    <property type="match status" value="1"/>
</dbReference>